<dbReference type="Proteomes" id="UP000193560">
    <property type="component" value="Unassembled WGS sequence"/>
</dbReference>
<evidence type="ECO:0000313" key="1">
    <source>
        <dbReference type="EMBL" id="ORZ25491.1"/>
    </source>
</evidence>
<protein>
    <submittedName>
        <fullName evidence="1">Uncharacterized protein</fullName>
    </submittedName>
</protein>
<keyword evidence="2" id="KW-1185">Reference proteome</keyword>
<sequence>MPSIVYNVLYGTAFLGDIKRFLLLWYTYLSNLLLRSMNLRYASLCTIRSFR</sequence>
<evidence type="ECO:0000313" key="2">
    <source>
        <dbReference type="Proteomes" id="UP000193560"/>
    </source>
</evidence>
<reference evidence="1 2" key="1">
    <citation type="submission" date="2016-07" db="EMBL/GenBank/DDBJ databases">
        <title>Pervasive Adenine N6-methylation of Active Genes in Fungi.</title>
        <authorList>
            <consortium name="DOE Joint Genome Institute"/>
            <person name="Mondo S.J."/>
            <person name="Dannebaum R.O."/>
            <person name="Kuo R.C."/>
            <person name="Labutti K."/>
            <person name="Haridas S."/>
            <person name="Kuo A."/>
            <person name="Salamov A."/>
            <person name="Ahrendt S.R."/>
            <person name="Lipzen A."/>
            <person name="Sullivan W."/>
            <person name="Andreopoulos W.B."/>
            <person name="Clum A."/>
            <person name="Lindquist E."/>
            <person name="Daum C."/>
            <person name="Ramamoorthy G.K."/>
            <person name="Gryganskyi A."/>
            <person name="Culley D."/>
            <person name="Magnuson J.K."/>
            <person name="James T.Y."/>
            <person name="O'Malley M.A."/>
            <person name="Stajich J.E."/>
            <person name="Spatafora J.W."/>
            <person name="Visel A."/>
            <person name="Grigoriev I.V."/>
        </authorList>
    </citation>
    <scope>NUCLEOTIDE SEQUENCE [LARGE SCALE GENOMIC DNA]</scope>
    <source>
        <strain evidence="1 2">NRRL 1336</strain>
    </source>
</reference>
<name>A0A1X2J115_9FUNG</name>
<dbReference type="AlphaFoldDB" id="A0A1X2J115"/>
<dbReference type="EMBL" id="MCGE01000001">
    <property type="protein sequence ID" value="ORZ25491.1"/>
    <property type="molecule type" value="Genomic_DNA"/>
</dbReference>
<organism evidence="1 2">
    <name type="scientific">Absidia repens</name>
    <dbReference type="NCBI Taxonomy" id="90262"/>
    <lineage>
        <taxon>Eukaryota</taxon>
        <taxon>Fungi</taxon>
        <taxon>Fungi incertae sedis</taxon>
        <taxon>Mucoromycota</taxon>
        <taxon>Mucoromycotina</taxon>
        <taxon>Mucoromycetes</taxon>
        <taxon>Mucorales</taxon>
        <taxon>Cunninghamellaceae</taxon>
        <taxon>Absidia</taxon>
    </lineage>
</organism>
<proteinExistence type="predicted"/>
<accession>A0A1X2J115</accession>
<gene>
    <name evidence="1" type="ORF">BCR42DRAFT_400275</name>
</gene>
<comment type="caution">
    <text evidence="1">The sequence shown here is derived from an EMBL/GenBank/DDBJ whole genome shotgun (WGS) entry which is preliminary data.</text>
</comment>